<accession>A0A944H8K9</accession>
<comment type="caution">
    <text evidence="2">The sequence shown here is derived from an EMBL/GenBank/DDBJ whole genome shotgun (WGS) entry which is preliminary data.</text>
</comment>
<dbReference type="AlphaFoldDB" id="A0A944H8K9"/>
<evidence type="ECO:0008006" key="4">
    <source>
        <dbReference type="Google" id="ProtNLM"/>
    </source>
</evidence>
<feature type="transmembrane region" description="Helical" evidence="1">
    <location>
        <begin position="20"/>
        <end position="40"/>
    </location>
</feature>
<dbReference type="EMBL" id="JAEKFT010000015">
    <property type="protein sequence ID" value="MBT0962319.1"/>
    <property type="molecule type" value="Genomic_DNA"/>
</dbReference>
<feature type="transmembrane region" description="Helical" evidence="1">
    <location>
        <begin position="307"/>
        <end position="327"/>
    </location>
</feature>
<evidence type="ECO:0000313" key="2">
    <source>
        <dbReference type="EMBL" id="MBT0962319.1"/>
    </source>
</evidence>
<sequence>MLFYLSGIYQIPFADISAVLIAQAKHLIFGMMMLAMAAVIDWKRVRFCPFAIACMVWVLLHVVNFVVRIDPVGIYVQRLGQAAFIWLFVTLVSQSGKDWLASLSAWYSARLVAVACAIVSGAAFLPEVSASLTNGFGNNRVNFSIWLSQFVFLSLMLILPRADKVSEMGWRVLFLVTPVLVLQTFSGGRSGLLASCLLVLWFAARYAGVRGFVMALAYLGLVVPVAAAVAPAPDLVAGTHVFRALRPEGAGWLAWLDRLSSYRIGIAASALETLDAAGALSGVGVGNFKGWAIGGYWQVHNIYIRTLGEFGVAGLVVLVYILTRPFMVHRGVVWKDPRLAFVAVCMVVGMLHPDFLLTAIGTCMIYWLCFASMIREASVLRLAGGTPQPKIR</sequence>
<feature type="transmembrane region" description="Helical" evidence="1">
    <location>
        <begin position="339"/>
        <end position="368"/>
    </location>
</feature>
<feature type="transmembrane region" description="Helical" evidence="1">
    <location>
        <begin position="72"/>
        <end position="92"/>
    </location>
</feature>
<reference evidence="3" key="1">
    <citation type="journal article" date="2022" name="ISME J.">
        <title>Genetic and phylogenetic analysis of dissimilatory iodate-reducing bacteria identifies potential niches across the world's oceans.</title>
        <authorList>
            <person name="Reyes-Umana V."/>
            <person name="Henning Z."/>
            <person name="Lee K."/>
            <person name="Barnum T.P."/>
            <person name="Coates J.D."/>
        </authorList>
    </citation>
    <scope>NUCLEOTIDE SEQUENCE [LARGE SCALE GENOMIC DNA]</scope>
    <source>
        <strain evidence="3">IR12</strain>
    </source>
</reference>
<feature type="transmembrane region" description="Helical" evidence="1">
    <location>
        <begin position="143"/>
        <end position="160"/>
    </location>
</feature>
<proteinExistence type="predicted"/>
<feature type="transmembrane region" description="Helical" evidence="1">
    <location>
        <begin position="172"/>
        <end position="203"/>
    </location>
</feature>
<keyword evidence="1" id="KW-1133">Transmembrane helix</keyword>
<organism evidence="2 3">
    <name type="scientific">Denitromonas iodatirespirans</name>
    <dbReference type="NCBI Taxonomy" id="2795389"/>
    <lineage>
        <taxon>Bacteria</taxon>
        <taxon>Pseudomonadati</taxon>
        <taxon>Pseudomonadota</taxon>
        <taxon>Betaproteobacteria</taxon>
        <taxon>Rhodocyclales</taxon>
        <taxon>Zoogloeaceae</taxon>
        <taxon>Denitromonas</taxon>
    </lineage>
</organism>
<feature type="transmembrane region" description="Helical" evidence="1">
    <location>
        <begin position="47"/>
        <end position="66"/>
    </location>
</feature>
<feature type="transmembrane region" description="Helical" evidence="1">
    <location>
        <begin position="215"/>
        <end position="236"/>
    </location>
</feature>
<dbReference type="RefSeq" id="WP_214362264.1">
    <property type="nucleotide sequence ID" value="NZ_JAEKFT010000015.1"/>
</dbReference>
<gene>
    <name evidence="2" type="ORF">I8J34_14155</name>
</gene>
<evidence type="ECO:0000256" key="1">
    <source>
        <dbReference type="SAM" id="Phobius"/>
    </source>
</evidence>
<feature type="transmembrane region" description="Helical" evidence="1">
    <location>
        <begin position="104"/>
        <end position="123"/>
    </location>
</feature>
<keyword evidence="1" id="KW-0812">Transmembrane</keyword>
<keyword evidence="3" id="KW-1185">Reference proteome</keyword>
<protein>
    <recommendedName>
        <fullName evidence="4">O-antigen ligase domain-containing protein</fullName>
    </recommendedName>
</protein>
<name>A0A944H8K9_DENI1</name>
<evidence type="ECO:0000313" key="3">
    <source>
        <dbReference type="Proteomes" id="UP000694660"/>
    </source>
</evidence>
<keyword evidence="1" id="KW-0472">Membrane</keyword>
<dbReference type="Proteomes" id="UP000694660">
    <property type="component" value="Unassembled WGS sequence"/>
</dbReference>